<feature type="signal peptide" evidence="7">
    <location>
        <begin position="1"/>
        <end position="23"/>
    </location>
</feature>
<keyword evidence="10" id="KW-1185">Reference proteome</keyword>
<dbReference type="SUPFAM" id="SSF48452">
    <property type="entry name" value="TPR-like"/>
    <property type="match status" value="1"/>
</dbReference>
<evidence type="ECO:0000256" key="2">
    <source>
        <dbReference type="ARBA" id="ARBA00022670"/>
    </source>
</evidence>
<dbReference type="InterPro" id="IPR051156">
    <property type="entry name" value="Mito/Outer_Membr_Metalloprot"/>
</dbReference>
<comment type="cofactor">
    <cofactor evidence="1">
        <name>Zn(2+)</name>
        <dbReference type="ChEBI" id="CHEBI:29105"/>
    </cofactor>
</comment>
<name>A0A0P1FYT9_THAGE</name>
<evidence type="ECO:0000256" key="5">
    <source>
        <dbReference type="ARBA" id="ARBA00022833"/>
    </source>
</evidence>
<dbReference type="GO" id="GO:0046872">
    <property type="term" value="F:metal ion binding"/>
    <property type="evidence" value="ECO:0007669"/>
    <property type="project" value="UniProtKB-KW"/>
</dbReference>
<dbReference type="PANTHER" id="PTHR22726">
    <property type="entry name" value="METALLOENDOPEPTIDASE OMA1"/>
    <property type="match status" value="1"/>
</dbReference>
<dbReference type="GO" id="GO:0016020">
    <property type="term" value="C:membrane"/>
    <property type="evidence" value="ECO:0007669"/>
    <property type="project" value="TreeGrafter"/>
</dbReference>
<organism evidence="9 10">
    <name type="scientific">Thalassovita gelatinovora</name>
    <name type="common">Thalassobius gelatinovorus</name>
    <dbReference type="NCBI Taxonomy" id="53501"/>
    <lineage>
        <taxon>Bacteria</taxon>
        <taxon>Pseudomonadati</taxon>
        <taxon>Pseudomonadota</taxon>
        <taxon>Alphaproteobacteria</taxon>
        <taxon>Rhodobacterales</taxon>
        <taxon>Roseobacteraceae</taxon>
        <taxon>Thalassovita</taxon>
    </lineage>
</organism>
<keyword evidence="7" id="KW-0732">Signal</keyword>
<dbReference type="Gene3D" id="1.25.40.10">
    <property type="entry name" value="Tetratricopeptide repeat domain"/>
    <property type="match status" value="1"/>
</dbReference>
<dbReference type="Pfam" id="PF14559">
    <property type="entry name" value="TPR_19"/>
    <property type="match status" value="1"/>
</dbReference>
<evidence type="ECO:0000259" key="8">
    <source>
        <dbReference type="Pfam" id="PF01435"/>
    </source>
</evidence>
<reference evidence="9 10" key="1">
    <citation type="submission" date="2015-09" db="EMBL/GenBank/DDBJ databases">
        <authorList>
            <consortium name="Swine Surveillance"/>
        </authorList>
    </citation>
    <scope>NUCLEOTIDE SEQUENCE [LARGE SCALE GENOMIC DNA]</scope>
    <source>
        <strain evidence="9 10">CECT 4357</strain>
    </source>
</reference>
<dbReference type="InterPro" id="IPR011990">
    <property type="entry name" value="TPR-like_helical_dom_sf"/>
</dbReference>
<dbReference type="STRING" id="53501.SAMN04488043_10591"/>
<evidence type="ECO:0000256" key="3">
    <source>
        <dbReference type="ARBA" id="ARBA00022723"/>
    </source>
</evidence>
<sequence length="443" mass="47075">MHPLLRILAVWAVLLAHTLPAQAITLLRDPDIEHALGEIARPMLNAAGLPAGSVKVMVIKDSSLNAFVIDHRHIFIHSGLLLKLKSADELQAVLAHEAAHIANGHIARRFANMRMANTITGLGMALAATAAASGADARAAGALSLGVGSSANRMFMSHTRAEESAADSSALRYLASAGADPKAMLGVLDIFRGQEMLNVSRQDPYARTHPLSRDRIRAVTALAQAAKTKPSSTANSAYWFARAQGKLSAFLRAPSWTLRRAGSSASTDIALIRQAVAYHRQPDSAKAQTAIRKLIALRPNDPFAHDLHGQILLESRNAKAAVAAYGRAAALAPTNALILGGQGRALLAAGNPKQARNVLEKARARDFSDARVLRDLATAYAKTGNTGMASVLTAERYALAGRFKDARIHAERAAGLLPRGSAPWLRAQDVFSAAEAQASKRKK</sequence>
<keyword evidence="4" id="KW-0378">Hydrolase</keyword>
<dbReference type="CDD" id="cd07324">
    <property type="entry name" value="M48C_Oma1-like"/>
    <property type="match status" value="1"/>
</dbReference>
<keyword evidence="3" id="KW-0479">Metal-binding</keyword>
<gene>
    <name evidence="9" type="primary">yfgC_2</name>
    <name evidence="9" type="ORF">TG4357_02555</name>
</gene>
<dbReference type="PANTHER" id="PTHR22726:SF1">
    <property type="entry name" value="METALLOENDOPEPTIDASE OMA1, MITOCHONDRIAL"/>
    <property type="match status" value="1"/>
</dbReference>
<evidence type="ECO:0000256" key="6">
    <source>
        <dbReference type="ARBA" id="ARBA00023049"/>
    </source>
</evidence>
<dbReference type="EMBL" id="CYSA01000025">
    <property type="protein sequence ID" value="CUH66671.1"/>
    <property type="molecule type" value="Genomic_DNA"/>
</dbReference>
<dbReference type="Pfam" id="PF01435">
    <property type="entry name" value="Peptidase_M48"/>
    <property type="match status" value="1"/>
</dbReference>
<dbReference type="InterPro" id="IPR001915">
    <property type="entry name" value="Peptidase_M48"/>
</dbReference>
<dbReference type="GO" id="GO:0004222">
    <property type="term" value="F:metalloendopeptidase activity"/>
    <property type="evidence" value="ECO:0007669"/>
    <property type="project" value="InterPro"/>
</dbReference>
<dbReference type="AlphaFoldDB" id="A0A0P1FYT9"/>
<evidence type="ECO:0000256" key="7">
    <source>
        <dbReference type="SAM" id="SignalP"/>
    </source>
</evidence>
<protein>
    <submittedName>
        <fullName evidence="9">TPR repeat-containing protein YfgC</fullName>
    </submittedName>
</protein>
<keyword evidence="2" id="KW-0645">Protease</keyword>
<evidence type="ECO:0000313" key="9">
    <source>
        <dbReference type="EMBL" id="CUH66671.1"/>
    </source>
</evidence>
<evidence type="ECO:0000256" key="1">
    <source>
        <dbReference type="ARBA" id="ARBA00001947"/>
    </source>
</evidence>
<dbReference type="Proteomes" id="UP000051587">
    <property type="component" value="Unassembled WGS sequence"/>
</dbReference>
<proteinExistence type="predicted"/>
<feature type="chain" id="PRO_5006062917" evidence="7">
    <location>
        <begin position="24"/>
        <end position="443"/>
    </location>
</feature>
<dbReference type="Gene3D" id="3.30.2010.10">
    <property type="entry name" value="Metalloproteases ('zincins'), catalytic domain"/>
    <property type="match status" value="1"/>
</dbReference>
<feature type="domain" description="Peptidase M48" evidence="8">
    <location>
        <begin position="36"/>
        <end position="221"/>
    </location>
</feature>
<dbReference type="GO" id="GO:0051603">
    <property type="term" value="P:proteolysis involved in protein catabolic process"/>
    <property type="evidence" value="ECO:0007669"/>
    <property type="project" value="TreeGrafter"/>
</dbReference>
<keyword evidence="5" id="KW-0862">Zinc</keyword>
<evidence type="ECO:0000256" key="4">
    <source>
        <dbReference type="ARBA" id="ARBA00022801"/>
    </source>
</evidence>
<accession>A0A0P1FYT9</accession>
<evidence type="ECO:0000313" key="10">
    <source>
        <dbReference type="Proteomes" id="UP000051587"/>
    </source>
</evidence>
<dbReference type="RefSeq" id="WP_058263281.1">
    <property type="nucleotide sequence ID" value="NZ_CP051181.1"/>
</dbReference>
<keyword evidence="6" id="KW-0482">Metalloprotease</keyword>